<reference evidence="2" key="1">
    <citation type="journal article" date="2014" name="Front. Microbiol.">
        <title>High frequency of phylogenetically diverse reductive dehalogenase-homologous genes in deep subseafloor sedimentary metagenomes.</title>
        <authorList>
            <person name="Kawai M."/>
            <person name="Futagami T."/>
            <person name="Toyoda A."/>
            <person name="Takaki Y."/>
            <person name="Nishi S."/>
            <person name="Hori S."/>
            <person name="Arai W."/>
            <person name="Tsubouchi T."/>
            <person name="Morono Y."/>
            <person name="Uchiyama I."/>
            <person name="Ito T."/>
            <person name="Fujiyama A."/>
            <person name="Inagaki F."/>
            <person name="Takami H."/>
        </authorList>
    </citation>
    <scope>NUCLEOTIDE SEQUENCE</scope>
    <source>
        <strain evidence="2">Expedition CK06-06</strain>
    </source>
</reference>
<dbReference type="AlphaFoldDB" id="X1PSG7"/>
<organism evidence="2">
    <name type="scientific">marine sediment metagenome</name>
    <dbReference type="NCBI Taxonomy" id="412755"/>
    <lineage>
        <taxon>unclassified sequences</taxon>
        <taxon>metagenomes</taxon>
        <taxon>ecological metagenomes</taxon>
    </lineage>
</organism>
<proteinExistence type="predicted"/>
<evidence type="ECO:0000256" key="1">
    <source>
        <dbReference type="SAM" id="Phobius"/>
    </source>
</evidence>
<accession>X1PSG7</accession>
<gene>
    <name evidence="2" type="ORF">S06H3_44737</name>
</gene>
<comment type="caution">
    <text evidence="2">The sequence shown here is derived from an EMBL/GenBank/DDBJ whole genome shotgun (WGS) entry which is preliminary data.</text>
</comment>
<protein>
    <submittedName>
        <fullName evidence="2">Uncharacterized protein</fullName>
    </submittedName>
</protein>
<keyword evidence="1" id="KW-0472">Membrane</keyword>
<evidence type="ECO:0000313" key="2">
    <source>
        <dbReference type="EMBL" id="GAI42020.1"/>
    </source>
</evidence>
<name>X1PSG7_9ZZZZ</name>
<sequence>MISEGGAGETRVYALIAVFIIVVVIFAVVFSSNQLNTAYIHHDFLGVDWCEDIGERDSGSQLLGLEKFSSLTYKIDGEYPAYLTIMTIKTLVMMSENELRDKTAESIGQALE</sequence>
<keyword evidence="1" id="KW-1133">Transmembrane helix</keyword>
<feature type="non-terminal residue" evidence="2">
    <location>
        <position position="112"/>
    </location>
</feature>
<dbReference type="EMBL" id="BARV01027855">
    <property type="protein sequence ID" value="GAI42020.1"/>
    <property type="molecule type" value="Genomic_DNA"/>
</dbReference>
<feature type="transmembrane region" description="Helical" evidence="1">
    <location>
        <begin position="12"/>
        <end position="30"/>
    </location>
</feature>
<keyword evidence="1" id="KW-0812">Transmembrane</keyword>